<evidence type="ECO:0000313" key="2">
    <source>
        <dbReference type="Proteomes" id="UP001160148"/>
    </source>
</evidence>
<accession>A0AAV0WRZ1</accession>
<comment type="caution">
    <text evidence="1">The sequence shown here is derived from an EMBL/GenBank/DDBJ whole genome shotgun (WGS) entry which is preliminary data.</text>
</comment>
<reference evidence="1 2" key="1">
    <citation type="submission" date="2023-01" db="EMBL/GenBank/DDBJ databases">
        <authorList>
            <person name="Whitehead M."/>
        </authorList>
    </citation>
    <scope>NUCLEOTIDE SEQUENCE [LARGE SCALE GENOMIC DNA]</scope>
</reference>
<dbReference type="EMBL" id="CARXXK010000002">
    <property type="protein sequence ID" value="CAI6358347.1"/>
    <property type="molecule type" value="Genomic_DNA"/>
</dbReference>
<evidence type="ECO:0000313" key="1">
    <source>
        <dbReference type="EMBL" id="CAI6358347.1"/>
    </source>
</evidence>
<dbReference type="AlphaFoldDB" id="A0AAV0WRZ1"/>
<sequence length="109" mass="12335">MRFIAVNLVMKMVDQIFSANSGLYHLLNSLRHTVSQPTFTEHNAPVRNAKRRLLQSPASPPFDVNDGSDFFNPIGTSTPYFNPTYTSTPCKPTFAEHPAPVRNVKRRLF</sequence>
<dbReference type="Proteomes" id="UP001160148">
    <property type="component" value="Unassembled WGS sequence"/>
</dbReference>
<keyword evidence="2" id="KW-1185">Reference proteome</keyword>
<protein>
    <submittedName>
        <fullName evidence="1">Uncharacterized protein</fullName>
    </submittedName>
</protein>
<proteinExistence type="predicted"/>
<gene>
    <name evidence="1" type="ORF">MEUPH1_LOCUS13874</name>
</gene>
<organism evidence="1 2">
    <name type="scientific">Macrosiphum euphorbiae</name>
    <name type="common">potato aphid</name>
    <dbReference type="NCBI Taxonomy" id="13131"/>
    <lineage>
        <taxon>Eukaryota</taxon>
        <taxon>Metazoa</taxon>
        <taxon>Ecdysozoa</taxon>
        <taxon>Arthropoda</taxon>
        <taxon>Hexapoda</taxon>
        <taxon>Insecta</taxon>
        <taxon>Pterygota</taxon>
        <taxon>Neoptera</taxon>
        <taxon>Paraneoptera</taxon>
        <taxon>Hemiptera</taxon>
        <taxon>Sternorrhyncha</taxon>
        <taxon>Aphidomorpha</taxon>
        <taxon>Aphidoidea</taxon>
        <taxon>Aphididae</taxon>
        <taxon>Macrosiphini</taxon>
        <taxon>Macrosiphum</taxon>
    </lineage>
</organism>
<name>A0AAV0WRZ1_9HEMI</name>